<proteinExistence type="predicted"/>
<name>A0AAE0IH42_9PEZI</name>
<dbReference type="Proteomes" id="UP001283341">
    <property type="component" value="Unassembled WGS sequence"/>
</dbReference>
<dbReference type="AlphaFoldDB" id="A0AAE0IH42"/>
<sequence length="315" mass="33824">MTSFEVGIRFEPLGQASDPTNSRKTVPDSAKDKCHWALVFAFSEIPDLEIRIELDTPDGKQISFPMSNLTGGAHHVRALPLGRCHNVTVADLEHVRDVHPMRGSTYDAAHNNCQHWAATFLIFLEAYCSSPSNDRRFEITNSARYEAVLSVLAQHDDKKSLYHHPNPAMDKINLAPAAVGAGATGLAGFLTGGTTMVASPGVWGYLGYQVAAPTLMASAATVAVPVLAVGAVWSGASYIRGCYAGVKKSLFGDPRVCGCPKTVGKAMTAYERGEAQVGLLCKGKIAAYQRLSREVLDAHAHGERAGKVVAMVFRR</sequence>
<evidence type="ECO:0000313" key="2">
    <source>
        <dbReference type="Proteomes" id="UP001283341"/>
    </source>
</evidence>
<reference evidence="1" key="1">
    <citation type="journal article" date="2023" name="Mol. Phylogenet. Evol.">
        <title>Genome-scale phylogeny and comparative genomics of the fungal order Sordariales.</title>
        <authorList>
            <person name="Hensen N."/>
            <person name="Bonometti L."/>
            <person name="Westerberg I."/>
            <person name="Brannstrom I.O."/>
            <person name="Guillou S."/>
            <person name="Cros-Aarteil S."/>
            <person name="Calhoun S."/>
            <person name="Haridas S."/>
            <person name="Kuo A."/>
            <person name="Mondo S."/>
            <person name="Pangilinan J."/>
            <person name="Riley R."/>
            <person name="LaButti K."/>
            <person name="Andreopoulos B."/>
            <person name="Lipzen A."/>
            <person name="Chen C."/>
            <person name="Yan M."/>
            <person name="Daum C."/>
            <person name="Ng V."/>
            <person name="Clum A."/>
            <person name="Steindorff A."/>
            <person name="Ohm R.A."/>
            <person name="Martin F."/>
            <person name="Silar P."/>
            <person name="Natvig D.O."/>
            <person name="Lalanne C."/>
            <person name="Gautier V."/>
            <person name="Ament-Velasquez S.L."/>
            <person name="Kruys A."/>
            <person name="Hutchinson M.I."/>
            <person name="Powell A.J."/>
            <person name="Barry K."/>
            <person name="Miller A.N."/>
            <person name="Grigoriev I.V."/>
            <person name="Debuchy R."/>
            <person name="Gladieux P."/>
            <person name="Hiltunen Thoren M."/>
            <person name="Johannesson H."/>
        </authorList>
    </citation>
    <scope>NUCLEOTIDE SEQUENCE</scope>
    <source>
        <strain evidence="1">CBS 118394</strain>
    </source>
</reference>
<reference evidence="1" key="2">
    <citation type="submission" date="2023-06" db="EMBL/GenBank/DDBJ databases">
        <authorList>
            <consortium name="Lawrence Berkeley National Laboratory"/>
            <person name="Haridas S."/>
            <person name="Hensen N."/>
            <person name="Bonometti L."/>
            <person name="Westerberg I."/>
            <person name="Brannstrom I.O."/>
            <person name="Guillou S."/>
            <person name="Cros-Aarteil S."/>
            <person name="Calhoun S."/>
            <person name="Kuo A."/>
            <person name="Mondo S."/>
            <person name="Pangilinan J."/>
            <person name="Riley R."/>
            <person name="Labutti K."/>
            <person name="Andreopoulos B."/>
            <person name="Lipzen A."/>
            <person name="Chen C."/>
            <person name="Yanf M."/>
            <person name="Daum C."/>
            <person name="Ng V."/>
            <person name="Clum A."/>
            <person name="Steindorff A."/>
            <person name="Ohm R."/>
            <person name="Martin F."/>
            <person name="Silar P."/>
            <person name="Natvig D."/>
            <person name="Lalanne C."/>
            <person name="Gautier V."/>
            <person name="Ament-Velasquez S.L."/>
            <person name="Kruys A."/>
            <person name="Hutchinson M.I."/>
            <person name="Powell A.J."/>
            <person name="Barry K."/>
            <person name="Miller A.N."/>
            <person name="Grigoriev I.V."/>
            <person name="Debuchy R."/>
            <person name="Gladieux P."/>
            <person name="Thoren M.H."/>
            <person name="Johannesson H."/>
        </authorList>
    </citation>
    <scope>NUCLEOTIDE SEQUENCE</scope>
    <source>
        <strain evidence="1">CBS 118394</strain>
    </source>
</reference>
<dbReference type="EMBL" id="JAUEDM010000002">
    <property type="protein sequence ID" value="KAK3325063.1"/>
    <property type="molecule type" value="Genomic_DNA"/>
</dbReference>
<accession>A0AAE0IH42</accession>
<keyword evidence="2" id="KW-1185">Reference proteome</keyword>
<protein>
    <submittedName>
        <fullName evidence="1">Uncharacterized protein</fullName>
    </submittedName>
</protein>
<organism evidence="1 2">
    <name type="scientific">Apodospora peruviana</name>
    <dbReference type="NCBI Taxonomy" id="516989"/>
    <lineage>
        <taxon>Eukaryota</taxon>
        <taxon>Fungi</taxon>
        <taxon>Dikarya</taxon>
        <taxon>Ascomycota</taxon>
        <taxon>Pezizomycotina</taxon>
        <taxon>Sordariomycetes</taxon>
        <taxon>Sordariomycetidae</taxon>
        <taxon>Sordariales</taxon>
        <taxon>Lasiosphaeriaceae</taxon>
        <taxon>Apodospora</taxon>
    </lineage>
</organism>
<gene>
    <name evidence="1" type="ORF">B0H66DRAFT_109772</name>
</gene>
<comment type="caution">
    <text evidence="1">The sequence shown here is derived from an EMBL/GenBank/DDBJ whole genome shotgun (WGS) entry which is preliminary data.</text>
</comment>
<evidence type="ECO:0000313" key="1">
    <source>
        <dbReference type="EMBL" id="KAK3325063.1"/>
    </source>
</evidence>